<dbReference type="EMBL" id="AY532606">
    <property type="protein sequence ID" value="AAT71908.1"/>
    <property type="molecule type" value="Genomic_DNA"/>
</dbReference>
<evidence type="ECO:0000313" key="2">
    <source>
        <dbReference type="EMBL" id="AAT71908.1"/>
    </source>
</evidence>
<proteinExistence type="predicted"/>
<protein>
    <submittedName>
        <fullName evidence="2">ORF093R</fullName>
    </submittedName>
</protein>
<keyword evidence="1" id="KW-0812">Transmembrane</keyword>
<accession>Q5YEZ4</accession>
<sequence length="55" mass="5848">MRVVVNSVTVNFLGSSALFGSCSSTFTLQSLALVLMMALTMLSTLSPACRGLYTR</sequence>
<reference evidence="2 3" key="1">
    <citation type="journal article" date="2004" name="Virology">
        <title>Complete genomic DNA sequence of rock bream iridovirus.</title>
        <authorList>
            <person name="Do J.W."/>
            <person name="Moon C.H."/>
            <person name="Kim H.J."/>
            <person name="Ko M.S."/>
            <person name="Kim S.B."/>
            <person name="Son J.H."/>
            <person name="Kim J.S."/>
            <person name="An E.J."/>
            <person name="Kim M.K."/>
            <person name="Lee S.K."/>
            <person name="Han M.S."/>
            <person name="Cha S.J."/>
            <person name="Park M.S."/>
            <person name="Park M.A."/>
            <person name="Lee J.S."/>
            <person name="Kim Y.C."/>
            <person name="Choi D.L."/>
            <person name="Kim J.W."/>
            <person name="Park J.W."/>
        </authorList>
    </citation>
    <scope>NUCLEOTIDE SEQUENCE [LARGE SCALE GENOMIC DNA]</scope>
    <source>
        <strain evidence="2">RBIV-KOR-TY1</strain>
    </source>
</reference>
<evidence type="ECO:0000256" key="1">
    <source>
        <dbReference type="SAM" id="Phobius"/>
    </source>
</evidence>
<keyword evidence="1" id="KW-0472">Membrane</keyword>
<keyword evidence="1" id="KW-1133">Transmembrane helix</keyword>
<organism evidence="2 3">
    <name type="scientific">Rock bream iridovirus</name>
    <dbReference type="NCBI Taxonomy" id="263891"/>
    <lineage>
        <taxon>Viruses</taxon>
        <taxon>Varidnaviria</taxon>
        <taxon>Bamfordvirae</taxon>
        <taxon>Nucleocytoviricota</taxon>
        <taxon>Megaviricetes</taxon>
        <taxon>Pimascovirales</taxon>
        <taxon>Pimascovirales incertae sedis</taxon>
        <taxon>Iridoviridae</taxon>
        <taxon>Alphairidovirinae</taxon>
        <taxon>Megalocytivirus</taxon>
        <taxon>Megalocytivirus pagrus1</taxon>
        <taxon>Infectious spleen and kidney necrosis virus</taxon>
    </lineage>
</organism>
<dbReference type="PROSITE" id="PS51257">
    <property type="entry name" value="PROKAR_LIPOPROTEIN"/>
    <property type="match status" value="1"/>
</dbReference>
<feature type="transmembrane region" description="Helical" evidence="1">
    <location>
        <begin position="26"/>
        <end position="45"/>
    </location>
</feature>
<name>Q5YEZ4_ISKNV</name>
<evidence type="ECO:0000313" key="3">
    <source>
        <dbReference type="Proteomes" id="UP000125745"/>
    </source>
</evidence>
<dbReference type="Proteomes" id="UP000125745">
    <property type="component" value="Segment"/>
</dbReference>